<accession>E3GWG4</accession>
<keyword evidence="1" id="KW-0812">Transmembrane</keyword>
<keyword evidence="1" id="KW-1133">Transmembrane helix</keyword>
<feature type="transmembrane region" description="Helical" evidence="1">
    <location>
        <begin position="6"/>
        <end position="26"/>
    </location>
</feature>
<dbReference type="HOGENOM" id="CLU_1536692_0_0_2"/>
<protein>
    <recommendedName>
        <fullName evidence="4">TadE family protein</fullName>
    </recommendedName>
</protein>
<evidence type="ECO:0000313" key="3">
    <source>
        <dbReference type="Proteomes" id="UP000002315"/>
    </source>
</evidence>
<dbReference type="STRING" id="523846.Mfer_1143"/>
<dbReference type="EMBL" id="CP002278">
    <property type="protein sequence ID" value="ADP77929.1"/>
    <property type="molecule type" value="Genomic_DNA"/>
</dbReference>
<dbReference type="OrthoDB" id="82453at2157"/>
<evidence type="ECO:0008006" key="4">
    <source>
        <dbReference type="Google" id="ProtNLM"/>
    </source>
</evidence>
<sequence length="160" mass="18595">MSSVIIEYSFIAVVLLIFSYSLFSVVQREHELSVALCAARSGANLATTMNNYAVYPTISFDNYTEFKPELLSPSATKIIKIEYKFKGYNERYKKFEIELQVYAHVNRLFNNHSLRSLGDRINYNVRKSICEVFGTGDKYEYYDPAFSQNFVFITPEVKWV</sequence>
<evidence type="ECO:0000313" key="2">
    <source>
        <dbReference type="EMBL" id="ADP77929.1"/>
    </source>
</evidence>
<organism evidence="2 3">
    <name type="scientific">Methanothermus fervidus (strain ATCC 43054 / DSM 2088 / JCM 10308 / V24 S)</name>
    <dbReference type="NCBI Taxonomy" id="523846"/>
    <lineage>
        <taxon>Archaea</taxon>
        <taxon>Methanobacteriati</taxon>
        <taxon>Methanobacteriota</taxon>
        <taxon>Methanomada group</taxon>
        <taxon>Methanobacteria</taxon>
        <taxon>Methanobacteriales</taxon>
        <taxon>Methanothermaceae</taxon>
        <taxon>Methanothermus</taxon>
    </lineage>
</organism>
<dbReference type="AlphaFoldDB" id="E3GWG4"/>
<keyword evidence="1" id="KW-0472">Membrane</keyword>
<dbReference type="KEGG" id="mfv:Mfer_1143"/>
<dbReference type="Proteomes" id="UP000002315">
    <property type="component" value="Chromosome"/>
</dbReference>
<gene>
    <name evidence="2" type="ordered locus">Mfer_1143</name>
</gene>
<reference evidence="2 3" key="1">
    <citation type="journal article" date="2010" name="Stand. Genomic Sci.">
        <title>Complete genome sequence of Methanothermus fervidus type strain (V24S).</title>
        <authorList>
            <person name="Anderson I."/>
            <person name="Djao O.D."/>
            <person name="Misra M."/>
            <person name="Chertkov O."/>
            <person name="Nolan M."/>
            <person name="Lucas S."/>
            <person name="Lapidus A."/>
            <person name="Del Rio T.G."/>
            <person name="Tice H."/>
            <person name="Cheng J.F."/>
            <person name="Tapia R."/>
            <person name="Han C."/>
            <person name="Goodwin L."/>
            <person name="Pitluck S."/>
            <person name="Liolios K."/>
            <person name="Ivanova N."/>
            <person name="Mavromatis K."/>
            <person name="Mikhailova N."/>
            <person name="Pati A."/>
            <person name="Brambilla E."/>
            <person name="Chen A."/>
            <person name="Palaniappan K."/>
            <person name="Land M."/>
            <person name="Hauser L."/>
            <person name="Chang Y.J."/>
            <person name="Jeffries C.D."/>
            <person name="Sikorski J."/>
            <person name="Spring S."/>
            <person name="Rohde M."/>
            <person name="Eichinger K."/>
            <person name="Huber H."/>
            <person name="Wirth R."/>
            <person name="Goker M."/>
            <person name="Detter J.C."/>
            <person name="Woyke T."/>
            <person name="Bristow J."/>
            <person name="Eisen J.A."/>
            <person name="Markowitz V."/>
            <person name="Hugenholtz P."/>
            <person name="Klenk H.P."/>
            <person name="Kyrpides N.C."/>
        </authorList>
    </citation>
    <scope>NUCLEOTIDE SEQUENCE [LARGE SCALE GENOMIC DNA]</scope>
    <source>
        <strain evidence="3">ATCC 43054 / DSM 2088 / JCM 10308 / V24 S</strain>
    </source>
</reference>
<proteinExistence type="predicted"/>
<name>E3GWG4_METFV</name>
<evidence type="ECO:0000256" key="1">
    <source>
        <dbReference type="SAM" id="Phobius"/>
    </source>
</evidence>
<keyword evidence="3" id="KW-1185">Reference proteome</keyword>